<feature type="chain" id="PRO_5032894372" evidence="2">
    <location>
        <begin position="22"/>
        <end position="142"/>
    </location>
</feature>
<keyword evidence="2" id="KW-0732">Signal</keyword>
<accession>A0A813LXM2</accession>
<evidence type="ECO:0000256" key="2">
    <source>
        <dbReference type="SAM" id="SignalP"/>
    </source>
</evidence>
<feature type="region of interest" description="Disordered" evidence="1">
    <location>
        <begin position="74"/>
        <end position="99"/>
    </location>
</feature>
<feature type="signal peptide" evidence="2">
    <location>
        <begin position="1"/>
        <end position="21"/>
    </location>
</feature>
<reference evidence="3" key="1">
    <citation type="submission" date="2021-02" db="EMBL/GenBank/DDBJ databases">
        <authorList>
            <person name="Nowell W R."/>
        </authorList>
    </citation>
    <scope>NUCLEOTIDE SEQUENCE</scope>
    <source>
        <strain evidence="3">Ploen Becks lab</strain>
    </source>
</reference>
<protein>
    <submittedName>
        <fullName evidence="3">Uncharacterized protein</fullName>
    </submittedName>
</protein>
<evidence type="ECO:0000313" key="4">
    <source>
        <dbReference type="Proteomes" id="UP000663879"/>
    </source>
</evidence>
<gene>
    <name evidence="3" type="ORF">OXX778_LOCUS793</name>
</gene>
<dbReference type="Proteomes" id="UP000663879">
    <property type="component" value="Unassembled WGS sequence"/>
</dbReference>
<keyword evidence="4" id="KW-1185">Reference proteome</keyword>
<proteinExistence type="predicted"/>
<evidence type="ECO:0000256" key="1">
    <source>
        <dbReference type="SAM" id="MobiDB-lite"/>
    </source>
</evidence>
<evidence type="ECO:0000313" key="3">
    <source>
        <dbReference type="EMBL" id="CAF0709360.1"/>
    </source>
</evidence>
<organism evidence="3 4">
    <name type="scientific">Brachionus calyciflorus</name>
    <dbReference type="NCBI Taxonomy" id="104777"/>
    <lineage>
        <taxon>Eukaryota</taxon>
        <taxon>Metazoa</taxon>
        <taxon>Spiralia</taxon>
        <taxon>Gnathifera</taxon>
        <taxon>Rotifera</taxon>
        <taxon>Eurotatoria</taxon>
        <taxon>Monogononta</taxon>
        <taxon>Pseudotrocha</taxon>
        <taxon>Ploima</taxon>
        <taxon>Brachionidae</taxon>
        <taxon>Brachionus</taxon>
    </lineage>
</organism>
<dbReference type="OrthoDB" id="10474722at2759"/>
<sequence>MLNNKISVLLFVGFMVVVTNGLPVEQKKEKLKKTETEDLSTENEINVELLKAIRKGIMAEAILRERLSNDLGLDDDNDEFVDEERPKEKRFPKWRSGETRSKVKLLHQNNQAAENNDYSPVLRKIWENNMLEKNKLYQNLLG</sequence>
<dbReference type="EMBL" id="CAJNOC010000043">
    <property type="protein sequence ID" value="CAF0709360.1"/>
    <property type="molecule type" value="Genomic_DNA"/>
</dbReference>
<comment type="caution">
    <text evidence="3">The sequence shown here is derived from an EMBL/GenBank/DDBJ whole genome shotgun (WGS) entry which is preliminary data.</text>
</comment>
<name>A0A813LXM2_9BILA</name>
<dbReference type="AlphaFoldDB" id="A0A813LXM2"/>
<feature type="compositionally biased region" description="Basic and acidic residues" evidence="1">
    <location>
        <begin position="83"/>
        <end position="99"/>
    </location>
</feature>